<proteinExistence type="inferred from homology"/>
<evidence type="ECO:0000259" key="12">
    <source>
        <dbReference type="Pfam" id="PF07715"/>
    </source>
</evidence>
<evidence type="ECO:0000256" key="10">
    <source>
        <dbReference type="RuleBase" id="RU003357"/>
    </source>
</evidence>
<reference evidence="14" key="1">
    <citation type="submission" date="2009-07" db="EMBL/GenBank/DDBJ databases">
        <title>Complete genome sequence of Zobellia galactanivorans Dsij.</title>
        <authorList>
            <consortium name="Genoscope - CEA"/>
        </authorList>
    </citation>
    <scope>NUCLEOTIDE SEQUENCE [LARGE SCALE GENOMIC DNA]</scope>
    <source>
        <strain evidence="14">DSM 12802 / CCUG 47099 / CIP 106680 / NCIMB 13871 / Dsij</strain>
    </source>
</reference>
<dbReference type="Pfam" id="PF07715">
    <property type="entry name" value="Plug"/>
    <property type="match status" value="1"/>
</dbReference>
<dbReference type="InterPro" id="IPR036942">
    <property type="entry name" value="Beta-barrel_TonB_sf"/>
</dbReference>
<evidence type="ECO:0000256" key="5">
    <source>
        <dbReference type="ARBA" id="ARBA00022729"/>
    </source>
</evidence>
<dbReference type="KEGG" id="zga:ZOBELLIA_570"/>
<dbReference type="RefSeq" id="WP_013991953.1">
    <property type="nucleotide sequence ID" value="NC_015844.1"/>
</dbReference>
<protein>
    <submittedName>
        <fullName evidence="13">TonB-dependent Receptor</fullName>
    </submittedName>
</protein>
<evidence type="ECO:0000256" key="1">
    <source>
        <dbReference type="ARBA" id="ARBA00004571"/>
    </source>
</evidence>
<keyword evidence="14" id="KW-1185">Reference proteome</keyword>
<evidence type="ECO:0000313" key="13">
    <source>
        <dbReference type="EMBL" id="CAZ94641.1"/>
    </source>
</evidence>
<dbReference type="EMBL" id="FP476056">
    <property type="protein sequence ID" value="CAZ94641.1"/>
    <property type="molecule type" value="Genomic_DNA"/>
</dbReference>
<accession>G0L1E5</accession>
<dbReference type="STRING" id="63186.ZOBELLIA_570"/>
<keyword evidence="8 13" id="KW-0675">Receptor</keyword>
<dbReference type="InterPro" id="IPR000531">
    <property type="entry name" value="Beta-barrel_TonB"/>
</dbReference>
<dbReference type="Pfam" id="PF00593">
    <property type="entry name" value="TonB_dep_Rec_b-barrel"/>
    <property type="match status" value="1"/>
</dbReference>
<keyword evidence="4" id="KW-0812">Transmembrane</keyword>
<keyword evidence="7 10" id="KW-0472">Membrane</keyword>
<reference evidence="13 14" key="2">
    <citation type="journal article" date="2012" name="Environ. Microbiol.">
        <title>Characterization of the first alginolytic operons in a marine bacterium: from their emergence in marine Flavobacteriia to their independent transfers to marine Proteobacteria and human gut Bacteroides.</title>
        <authorList>
            <person name="Thomas F."/>
            <person name="Barbeyron T."/>
            <person name="Tonon T."/>
            <person name="Genicot S."/>
            <person name="Czjzek M."/>
            <person name="Michel G."/>
        </authorList>
    </citation>
    <scope>NUCLEOTIDE SEQUENCE [LARGE SCALE GENOMIC DNA]</scope>
    <source>
        <strain evidence="14">DSM 12802 / CCUG 47099 / CIP 106680 / NCIMB 13871 / Dsij</strain>
    </source>
</reference>
<name>G0L1E5_ZOBGA</name>
<dbReference type="GO" id="GO:0044718">
    <property type="term" value="P:siderophore transmembrane transport"/>
    <property type="evidence" value="ECO:0007669"/>
    <property type="project" value="TreeGrafter"/>
</dbReference>
<dbReference type="Gene3D" id="2.60.40.1120">
    <property type="entry name" value="Carboxypeptidase-like, regulatory domain"/>
    <property type="match status" value="1"/>
</dbReference>
<dbReference type="SUPFAM" id="SSF49464">
    <property type="entry name" value="Carboxypeptidase regulatory domain-like"/>
    <property type="match status" value="1"/>
</dbReference>
<evidence type="ECO:0000256" key="2">
    <source>
        <dbReference type="ARBA" id="ARBA00022448"/>
    </source>
</evidence>
<comment type="similarity">
    <text evidence="10">Belongs to the TonB-dependent receptor family.</text>
</comment>
<evidence type="ECO:0000256" key="9">
    <source>
        <dbReference type="ARBA" id="ARBA00023237"/>
    </source>
</evidence>
<keyword evidence="9" id="KW-0998">Cell outer membrane</keyword>
<dbReference type="GO" id="GO:0015344">
    <property type="term" value="F:siderophore uptake transmembrane transporter activity"/>
    <property type="evidence" value="ECO:0007669"/>
    <property type="project" value="TreeGrafter"/>
</dbReference>
<gene>
    <name evidence="13" type="ordered locus">zobellia_570</name>
</gene>
<feature type="domain" description="TonB-dependent receptor-like beta-barrel" evidence="11">
    <location>
        <begin position="340"/>
        <end position="658"/>
    </location>
</feature>
<keyword evidence="3" id="KW-1134">Transmembrane beta strand</keyword>
<dbReference type="AlphaFoldDB" id="G0L1E5"/>
<comment type="subcellular location">
    <subcellularLocation>
        <location evidence="1">Cell outer membrane</location>
        <topology evidence="1">Multi-pass membrane protein</topology>
    </subcellularLocation>
</comment>
<dbReference type="PANTHER" id="PTHR30069">
    <property type="entry name" value="TONB-DEPENDENT OUTER MEMBRANE RECEPTOR"/>
    <property type="match status" value="1"/>
</dbReference>
<evidence type="ECO:0000256" key="6">
    <source>
        <dbReference type="ARBA" id="ARBA00023077"/>
    </source>
</evidence>
<evidence type="ECO:0000313" key="14">
    <source>
        <dbReference type="Proteomes" id="UP000008898"/>
    </source>
</evidence>
<feature type="domain" description="TonB-dependent receptor plug" evidence="12">
    <location>
        <begin position="168"/>
        <end position="253"/>
    </location>
</feature>
<dbReference type="InterPro" id="IPR012910">
    <property type="entry name" value="Plug_dom"/>
</dbReference>
<dbReference type="Gene3D" id="2.40.170.20">
    <property type="entry name" value="TonB-dependent receptor, beta-barrel domain"/>
    <property type="match status" value="1"/>
</dbReference>
<evidence type="ECO:0000256" key="3">
    <source>
        <dbReference type="ARBA" id="ARBA00022452"/>
    </source>
</evidence>
<dbReference type="SUPFAM" id="SSF56935">
    <property type="entry name" value="Porins"/>
    <property type="match status" value="1"/>
</dbReference>
<keyword evidence="6 10" id="KW-0798">TonB box</keyword>
<evidence type="ECO:0000256" key="8">
    <source>
        <dbReference type="ARBA" id="ARBA00023170"/>
    </source>
</evidence>
<dbReference type="InterPro" id="IPR008969">
    <property type="entry name" value="CarboxyPept-like_regulatory"/>
</dbReference>
<dbReference type="PATRIC" id="fig|63186.3.peg.561"/>
<dbReference type="Gene3D" id="2.170.130.10">
    <property type="entry name" value="TonB-dependent receptor, plug domain"/>
    <property type="match status" value="1"/>
</dbReference>
<dbReference type="InterPro" id="IPR037066">
    <property type="entry name" value="Plug_dom_sf"/>
</dbReference>
<evidence type="ECO:0000259" key="11">
    <source>
        <dbReference type="Pfam" id="PF00593"/>
    </source>
</evidence>
<dbReference type="InterPro" id="IPR039426">
    <property type="entry name" value="TonB-dep_rcpt-like"/>
</dbReference>
<dbReference type="Proteomes" id="UP000008898">
    <property type="component" value="Chromosome"/>
</dbReference>
<keyword evidence="2" id="KW-0813">Transport</keyword>
<dbReference type="Pfam" id="PF13715">
    <property type="entry name" value="CarbopepD_reg_2"/>
    <property type="match status" value="1"/>
</dbReference>
<dbReference type="GO" id="GO:0009279">
    <property type="term" value="C:cell outer membrane"/>
    <property type="evidence" value="ECO:0007669"/>
    <property type="project" value="UniProtKB-SubCell"/>
</dbReference>
<evidence type="ECO:0000256" key="7">
    <source>
        <dbReference type="ARBA" id="ARBA00023136"/>
    </source>
</evidence>
<dbReference type="HOGENOM" id="CLU_016599_0_0_10"/>
<sequence length="823" mass="93726">MKKAICCTSFFLVLFQQGHAKTSHPPSPVENGIHKNRRLAFVIKNNYLPPDQDKEKYTISGYVTESGSGEHLLGVSVYVPELKLGTTTNDYGFFSLTLPEGNHEVIISYIGYGNEKQQINLSEDQILSIALKPSTQNLEEVVVTADERIKESKVTQMSKVQINPADIQDIPALLGEKDVMKTLQLMPGIQGGSEGSSGFFVRGGTPDQNLIILDDAVVYNSNHLFGFFSVFNGDAIKSVEAFKGGFPARFGGRLSSVIKLDMKDGNKEKLSGKVNIGLISSSALLEGPINKGKTSFIASGRRTYADIMARPFIDSEKGNRTGYYFTDFNFKIHHIFSPKDKLFWSNYFGQDKFYDNSVYEDGDRDKSRLQWGNITSTLRWNHQFNNKLFSNTSLIFSNYKFKILIEEDFEDQKYEFKSSSGINDYTLKTDFDYYPNSQHTIRFGANATIHNFTPQRLLLKDEFNPNIDKEQELNSFEGAVYVEDDWKLTDKLSLSPGLRLSYFNYKDKHYVNPEPRLALSYNMKTDLAFKASYSRMNQYIHLLSSSGIGLPTDLWVSSTDNIKPQTSQQFAVGVAKDFFDKDYSITLEGYYKTLDDVIAYKEGASFLAIDDLETGKNSNWEENITSGQGWAYGAEILLRKQTGPLTGWLGYTLSWSERQFDELNLGQKFYDRYDRRHDISLVGIYKPNEKITLSGTWVLSTGNNYTLPNQQHIANPVDFPIINTGVYNNSTGMENFTTQRNNFRGETSHRLDLGVQFHKKKKKDRERIWGFSLYNAYARKNPFIYTIDNKDNDSYDPDAPIEKQLTRTSVLILIPSINYTFKF</sequence>
<dbReference type="PANTHER" id="PTHR30069:SF29">
    <property type="entry name" value="HEMOGLOBIN AND HEMOGLOBIN-HAPTOGLOBIN-BINDING PROTEIN 1-RELATED"/>
    <property type="match status" value="1"/>
</dbReference>
<organism evidence="13 14">
    <name type="scientific">Zobellia galactanivorans (strain DSM 12802 / CCUG 47099 / CIP 106680 / NCIMB 13871 / Dsij)</name>
    <dbReference type="NCBI Taxonomy" id="63186"/>
    <lineage>
        <taxon>Bacteria</taxon>
        <taxon>Pseudomonadati</taxon>
        <taxon>Bacteroidota</taxon>
        <taxon>Flavobacteriia</taxon>
        <taxon>Flavobacteriales</taxon>
        <taxon>Flavobacteriaceae</taxon>
        <taxon>Zobellia</taxon>
    </lineage>
</organism>
<evidence type="ECO:0000256" key="4">
    <source>
        <dbReference type="ARBA" id="ARBA00022692"/>
    </source>
</evidence>
<keyword evidence="5" id="KW-0732">Signal</keyword>